<dbReference type="Proteomes" id="UP001218218">
    <property type="component" value="Unassembled WGS sequence"/>
</dbReference>
<name>A0AAD7EJ13_9AGAR</name>
<comment type="caution">
    <text evidence="2">The sequence shown here is derived from an EMBL/GenBank/DDBJ whole genome shotgun (WGS) entry which is preliminary data.</text>
</comment>
<sequence>MSPMRSRPSTPAPGSPTPSFSSMIKDKFHLSSRRKAQLRTACSGLKTVLETAKGVADNAGVPGLSMKMEQNAEDIEALSIRIKHLMDILEAVSPINTRPKEVTERFEKLGSILVGVSEEVKQRQSGGFFKRLLNHEEDVLWSQSESKRSPKRSETSRYAALCNTRPESVRWELIYVSVQLGTVVRTETVVDNIQEDIQAMNAVVDNIHIQGSAQLAIAVRTEAVVYNIQEEMQLQDILGIPHAAKAAFLVEEREH</sequence>
<evidence type="ECO:0000313" key="3">
    <source>
        <dbReference type="Proteomes" id="UP001218218"/>
    </source>
</evidence>
<dbReference type="AlphaFoldDB" id="A0AAD7EJ13"/>
<gene>
    <name evidence="2" type="ORF">DFH08DRAFT_884316</name>
</gene>
<reference evidence="2" key="1">
    <citation type="submission" date="2023-03" db="EMBL/GenBank/DDBJ databases">
        <title>Massive genome expansion in bonnet fungi (Mycena s.s.) driven by repeated elements and novel gene families across ecological guilds.</title>
        <authorList>
            <consortium name="Lawrence Berkeley National Laboratory"/>
            <person name="Harder C.B."/>
            <person name="Miyauchi S."/>
            <person name="Viragh M."/>
            <person name="Kuo A."/>
            <person name="Thoen E."/>
            <person name="Andreopoulos B."/>
            <person name="Lu D."/>
            <person name="Skrede I."/>
            <person name="Drula E."/>
            <person name="Henrissat B."/>
            <person name="Morin E."/>
            <person name="Kohler A."/>
            <person name="Barry K."/>
            <person name="LaButti K."/>
            <person name="Morin E."/>
            <person name="Salamov A."/>
            <person name="Lipzen A."/>
            <person name="Mereny Z."/>
            <person name="Hegedus B."/>
            <person name="Baldrian P."/>
            <person name="Stursova M."/>
            <person name="Weitz H."/>
            <person name="Taylor A."/>
            <person name="Grigoriev I.V."/>
            <person name="Nagy L.G."/>
            <person name="Martin F."/>
            <person name="Kauserud H."/>
        </authorList>
    </citation>
    <scope>NUCLEOTIDE SEQUENCE</scope>
    <source>
        <strain evidence="2">CBHHK002</strain>
    </source>
</reference>
<keyword evidence="3" id="KW-1185">Reference proteome</keyword>
<feature type="region of interest" description="Disordered" evidence="1">
    <location>
        <begin position="1"/>
        <end position="23"/>
    </location>
</feature>
<organism evidence="2 3">
    <name type="scientific">Mycena albidolilacea</name>
    <dbReference type="NCBI Taxonomy" id="1033008"/>
    <lineage>
        <taxon>Eukaryota</taxon>
        <taxon>Fungi</taxon>
        <taxon>Dikarya</taxon>
        <taxon>Basidiomycota</taxon>
        <taxon>Agaricomycotina</taxon>
        <taxon>Agaricomycetes</taxon>
        <taxon>Agaricomycetidae</taxon>
        <taxon>Agaricales</taxon>
        <taxon>Marasmiineae</taxon>
        <taxon>Mycenaceae</taxon>
        <taxon>Mycena</taxon>
    </lineage>
</organism>
<accession>A0AAD7EJ13</accession>
<dbReference type="EMBL" id="JARIHO010000040">
    <property type="protein sequence ID" value="KAJ7328014.1"/>
    <property type="molecule type" value="Genomic_DNA"/>
</dbReference>
<proteinExistence type="predicted"/>
<protein>
    <submittedName>
        <fullName evidence="2">Uncharacterized protein</fullName>
    </submittedName>
</protein>
<evidence type="ECO:0000256" key="1">
    <source>
        <dbReference type="SAM" id="MobiDB-lite"/>
    </source>
</evidence>
<evidence type="ECO:0000313" key="2">
    <source>
        <dbReference type="EMBL" id="KAJ7328014.1"/>
    </source>
</evidence>